<dbReference type="RefSeq" id="WP_317516620.1">
    <property type="nucleotide sequence ID" value="NZ_JAPTHD010000002.1"/>
</dbReference>
<gene>
    <name evidence="1" type="ORF">O0R41_08890</name>
</gene>
<accession>A0ABU3ZW20</accession>
<comment type="caution">
    <text evidence="1">The sequence shown here is derived from an EMBL/GenBank/DDBJ whole genome shotgun (WGS) entry which is preliminary data.</text>
</comment>
<evidence type="ECO:0000313" key="2">
    <source>
        <dbReference type="Proteomes" id="UP001185984"/>
    </source>
</evidence>
<organism evidence="1 2">
    <name type="scientific">Sphingobium naphthae</name>
    <dbReference type="NCBI Taxonomy" id="1886786"/>
    <lineage>
        <taxon>Bacteria</taxon>
        <taxon>Pseudomonadati</taxon>
        <taxon>Pseudomonadota</taxon>
        <taxon>Alphaproteobacteria</taxon>
        <taxon>Sphingomonadales</taxon>
        <taxon>Sphingomonadaceae</taxon>
        <taxon>Sphingobium</taxon>
    </lineage>
</organism>
<protein>
    <submittedName>
        <fullName evidence="1">Uncharacterized protein</fullName>
    </submittedName>
</protein>
<proteinExistence type="predicted"/>
<dbReference type="EMBL" id="JAPTHD010000002">
    <property type="protein sequence ID" value="MDV5823710.1"/>
    <property type="molecule type" value="Genomic_DNA"/>
</dbReference>
<sequence length="184" mass="19079">MIALLLPLLFATAMPSSDLGPRDPVLRALVEGEAAQAQGDGATLGEKAQLLTALGATPAPGQQDLASLWTSEAQSRGATVAALPYRGRALGPAYRRGSVVPGGSVTMRQLFLGGQRAQILVAPTSSGDGHLSIKVQGAHGETLCAKPVGGPQANCAWMPLFTERYDIVIENDGAAPADFYMLVR</sequence>
<reference evidence="2" key="1">
    <citation type="journal article" date="2022" name="J Environ Chem Eng">
        <title>Biodegradation of petroleum oil using a constructed nonpathogenic and heavy metal-tolerant bacterial consortium isolated from marine sponges.</title>
        <authorList>
            <person name="Dechsakulwatana C."/>
            <person name="Rungsihiranrut A."/>
            <person name="Muangchinda C."/>
            <person name="Ningthoujam R."/>
            <person name="Klankeo P."/>
            <person name="Pinyakong O."/>
        </authorList>
    </citation>
    <scope>NUCLEOTIDE SEQUENCE [LARGE SCALE GENOMIC DNA]</scope>
    <source>
        <strain evidence="2">MO2-4</strain>
    </source>
</reference>
<keyword evidence="2" id="KW-1185">Reference proteome</keyword>
<evidence type="ECO:0000313" key="1">
    <source>
        <dbReference type="EMBL" id="MDV5823710.1"/>
    </source>
</evidence>
<dbReference type="Proteomes" id="UP001185984">
    <property type="component" value="Unassembled WGS sequence"/>
</dbReference>
<name>A0ABU3ZW20_9SPHN</name>